<protein>
    <submittedName>
        <fullName evidence="9">MFS transporter</fullName>
    </submittedName>
</protein>
<dbReference type="PROSITE" id="PS00217">
    <property type="entry name" value="SUGAR_TRANSPORT_2"/>
    <property type="match status" value="1"/>
</dbReference>
<sequence length="453" mass="47949">MGDDTASATVSRVSAGERLDRLPLSRWHRRMVLLIGLGSFFNFYEVALGSFFGVLLTPQWHLSPTQQALVVGVAFIGEMIGSLTLAPLADRFGRRLLFQVNLISYAVLSLAGAFSPGLGVFLVLRVLTGIGLGAELTLVDTYLSEMLPAAKRGRCTAWSYTLGLLAVPVAGGLAKSATGTVFGIAGWRWLLGLAALGGVAVWLSRRRLPESPRWLAATGREAEAEAVVRQIERAAGADPERVIATPERKAPETTAATGKPGADSTRRRSLLLWAMWILGPIGFYGFASIAPIVLLAKGFDLQHSLMFSALTAIGYPLGSLVSVHLCERVERRNLLIGSTLAIGVFGTVFGSATSIGLILVAGTASTLSSVVQSNVSHIYQAELFHSGKRSTSIALPYSASRLVSALLPLVAVGLLARIGAGGMYAGCAALLVALAVLVRFLGPRTNNRRLDTI</sequence>
<dbReference type="PROSITE" id="PS50850">
    <property type="entry name" value="MFS"/>
    <property type="match status" value="1"/>
</dbReference>
<evidence type="ECO:0000256" key="5">
    <source>
        <dbReference type="ARBA" id="ARBA00023136"/>
    </source>
</evidence>
<feature type="transmembrane region" description="Helical" evidence="7">
    <location>
        <begin position="31"/>
        <end position="56"/>
    </location>
</feature>
<evidence type="ECO:0000256" key="2">
    <source>
        <dbReference type="ARBA" id="ARBA00022448"/>
    </source>
</evidence>
<feature type="transmembrane region" description="Helical" evidence="7">
    <location>
        <begin position="305"/>
        <end position="326"/>
    </location>
</feature>
<keyword evidence="3 7" id="KW-0812">Transmembrane</keyword>
<dbReference type="InterPro" id="IPR005828">
    <property type="entry name" value="MFS_sugar_transport-like"/>
</dbReference>
<dbReference type="Pfam" id="PF00083">
    <property type="entry name" value="Sugar_tr"/>
    <property type="match status" value="1"/>
</dbReference>
<organism evidence="9 10">
    <name type="scientific">Amycolatopsis pigmentata</name>
    <dbReference type="NCBI Taxonomy" id="450801"/>
    <lineage>
        <taxon>Bacteria</taxon>
        <taxon>Bacillati</taxon>
        <taxon>Actinomycetota</taxon>
        <taxon>Actinomycetes</taxon>
        <taxon>Pseudonocardiales</taxon>
        <taxon>Pseudonocardiaceae</taxon>
        <taxon>Amycolatopsis</taxon>
    </lineage>
</organism>
<dbReference type="InterPro" id="IPR005829">
    <property type="entry name" value="Sugar_transporter_CS"/>
</dbReference>
<dbReference type="RefSeq" id="WP_378268666.1">
    <property type="nucleotide sequence ID" value="NZ_JBHUKR010000019.1"/>
</dbReference>
<dbReference type="SUPFAM" id="SSF103473">
    <property type="entry name" value="MFS general substrate transporter"/>
    <property type="match status" value="1"/>
</dbReference>
<keyword evidence="2" id="KW-0813">Transport</keyword>
<feature type="transmembrane region" description="Helical" evidence="7">
    <location>
        <begin position="68"/>
        <end position="89"/>
    </location>
</feature>
<evidence type="ECO:0000313" key="9">
    <source>
        <dbReference type="EMBL" id="MFD2420552.1"/>
    </source>
</evidence>
<dbReference type="EMBL" id="JBHUKR010000019">
    <property type="protein sequence ID" value="MFD2420552.1"/>
    <property type="molecule type" value="Genomic_DNA"/>
</dbReference>
<feature type="transmembrane region" description="Helical" evidence="7">
    <location>
        <begin position="270"/>
        <end position="293"/>
    </location>
</feature>
<accession>A0ABW5G121</accession>
<keyword evidence="10" id="KW-1185">Reference proteome</keyword>
<evidence type="ECO:0000256" key="4">
    <source>
        <dbReference type="ARBA" id="ARBA00022989"/>
    </source>
</evidence>
<evidence type="ECO:0000256" key="7">
    <source>
        <dbReference type="SAM" id="Phobius"/>
    </source>
</evidence>
<feature type="transmembrane region" description="Helical" evidence="7">
    <location>
        <begin position="186"/>
        <end position="203"/>
    </location>
</feature>
<keyword evidence="4 7" id="KW-1133">Transmembrane helix</keyword>
<name>A0ABW5G121_9PSEU</name>
<keyword evidence="5 7" id="KW-0472">Membrane</keyword>
<evidence type="ECO:0000313" key="10">
    <source>
        <dbReference type="Proteomes" id="UP001597417"/>
    </source>
</evidence>
<reference evidence="10" key="1">
    <citation type="journal article" date="2019" name="Int. J. Syst. Evol. Microbiol.">
        <title>The Global Catalogue of Microorganisms (GCM) 10K type strain sequencing project: providing services to taxonomists for standard genome sequencing and annotation.</title>
        <authorList>
            <consortium name="The Broad Institute Genomics Platform"/>
            <consortium name="The Broad Institute Genome Sequencing Center for Infectious Disease"/>
            <person name="Wu L."/>
            <person name="Ma J."/>
        </authorList>
    </citation>
    <scope>NUCLEOTIDE SEQUENCE [LARGE SCALE GENOMIC DNA]</scope>
    <source>
        <strain evidence="10">CGMCC 4.7645</strain>
    </source>
</reference>
<dbReference type="InterPro" id="IPR036259">
    <property type="entry name" value="MFS_trans_sf"/>
</dbReference>
<dbReference type="Gene3D" id="1.20.1250.20">
    <property type="entry name" value="MFS general substrate transporter like domains"/>
    <property type="match status" value="1"/>
</dbReference>
<feature type="transmembrane region" description="Helical" evidence="7">
    <location>
        <begin position="422"/>
        <end position="441"/>
    </location>
</feature>
<dbReference type="InterPro" id="IPR020846">
    <property type="entry name" value="MFS_dom"/>
</dbReference>
<proteinExistence type="predicted"/>
<feature type="transmembrane region" description="Helical" evidence="7">
    <location>
        <begin position="96"/>
        <end position="114"/>
    </location>
</feature>
<gene>
    <name evidence="9" type="ORF">ACFSXZ_29920</name>
</gene>
<evidence type="ECO:0000256" key="3">
    <source>
        <dbReference type="ARBA" id="ARBA00022692"/>
    </source>
</evidence>
<dbReference type="CDD" id="cd17316">
    <property type="entry name" value="MFS_SV2_like"/>
    <property type="match status" value="1"/>
</dbReference>
<dbReference type="PANTHER" id="PTHR23511">
    <property type="entry name" value="SYNAPTIC VESICLE GLYCOPROTEIN 2"/>
    <property type="match status" value="1"/>
</dbReference>
<feature type="region of interest" description="Disordered" evidence="6">
    <location>
        <begin position="244"/>
        <end position="263"/>
    </location>
</feature>
<comment type="subcellular location">
    <subcellularLocation>
        <location evidence="1">Cell membrane</location>
        <topology evidence="1">Multi-pass membrane protein</topology>
    </subcellularLocation>
</comment>
<dbReference type="Proteomes" id="UP001597417">
    <property type="component" value="Unassembled WGS sequence"/>
</dbReference>
<evidence type="ECO:0000256" key="1">
    <source>
        <dbReference type="ARBA" id="ARBA00004651"/>
    </source>
</evidence>
<evidence type="ECO:0000259" key="8">
    <source>
        <dbReference type="PROSITE" id="PS50850"/>
    </source>
</evidence>
<comment type="caution">
    <text evidence="9">The sequence shown here is derived from an EMBL/GenBank/DDBJ whole genome shotgun (WGS) entry which is preliminary data.</text>
</comment>
<evidence type="ECO:0000256" key="6">
    <source>
        <dbReference type="SAM" id="MobiDB-lite"/>
    </source>
</evidence>
<feature type="domain" description="Major facilitator superfamily (MFS) profile" evidence="8">
    <location>
        <begin position="31"/>
        <end position="446"/>
    </location>
</feature>